<gene>
    <name evidence="1" type="ORF">HPB47_013088</name>
</gene>
<comment type="caution">
    <text evidence="1">The sequence shown here is derived from an EMBL/GenBank/DDBJ whole genome shotgun (WGS) entry which is preliminary data.</text>
</comment>
<dbReference type="Proteomes" id="UP000805193">
    <property type="component" value="Unassembled WGS sequence"/>
</dbReference>
<name>A0AC60NRQ6_IXOPE</name>
<feature type="non-terminal residue" evidence="1">
    <location>
        <position position="857"/>
    </location>
</feature>
<organism evidence="1 2">
    <name type="scientific">Ixodes persulcatus</name>
    <name type="common">Taiga tick</name>
    <dbReference type="NCBI Taxonomy" id="34615"/>
    <lineage>
        <taxon>Eukaryota</taxon>
        <taxon>Metazoa</taxon>
        <taxon>Ecdysozoa</taxon>
        <taxon>Arthropoda</taxon>
        <taxon>Chelicerata</taxon>
        <taxon>Arachnida</taxon>
        <taxon>Acari</taxon>
        <taxon>Parasitiformes</taxon>
        <taxon>Ixodida</taxon>
        <taxon>Ixodoidea</taxon>
        <taxon>Ixodidae</taxon>
        <taxon>Ixodinae</taxon>
        <taxon>Ixodes</taxon>
    </lineage>
</organism>
<evidence type="ECO:0000313" key="1">
    <source>
        <dbReference type="EMBL" id="KAG0409799.1"/>
    </source>
</evidence>
<keyword evidence="2" id="KW-1185">Reference proteome</keyword>
<dbReference type="EMBL" id="JABSTQ010011590">
    <property type="protein sequence ID" value="KAG0409799.1"/>
    <property type="molecule type" value="Genomic_DNA"/>
</dbReference>
<reference evidence="1 2" key="1">
    <citation type="journal article" date="2020" name="Cell">
        <title>Large-Scale Comparative Analyses of Tick Genomes Elucidate Their Genetic Diversity and Vector Capacities.</title>
        <authorList>
            <consortium name="Tick Genome and Microbiome Consortium (TIGMIC)"/>
            <person name="Jia N."/>
            <person name="Wang J."/>
            <person name="Shi W."/>
            <person name="Du L."/>
            <person name="Sun Y."/>
            <person name="Zhan W."/>
            <person name="Jiang J.F."/>
            <person name="Wang Q."/>
            <person name="Zhang B."/>
            <person name="Ji P."/>
            <person name="Bell-Sakyi L."/>
            <person name="Cui X.M."/>
            <person name="Yuan T.T."/>
            <person name="Jiang B.G."/>
            <person name="Yang W.F."/>
            <person name="Lam T.T."/>
            <person name="Chang Q.C."/>
            <person name="Ding S.J."/>
            <person name="Wang X.J."/>
            <person name="Zhu J.G."/>
            <person name="Ruan X.D."/>
            <person name="Zhao L."/>
            <person name="Wei J.T."/>
            <person name="Ye R.Z."/>
            <person name="Que T.C."/>
            <person name="Du C.H."/>
            <person name="Zhou Y.H."/>
            <person name="Cheng J.X."/>
            <person name="Dai P.F."/>
            <person name="Guo W.B."/>
            <person name="Han X.H."/>
            <person name="Huang E.J."/>
            <person name="Li L.F."/>
            <person name="Wei W."/>
            <person name="Gao Y.C."/>
            <person name="Liu J.Z."/>
            <person name="Shao H.Z."/>
            <person name="Wang X."/>
            <person name="Wang C.C."/>
            <person name="Yang T.C."/>
            <person name="Huo Q.B."/>
            <person name="Li W."/>
            <person name="Chen H.Y."/>
            <person name="Chen S.E."/>
            <person name="Zhou L.G."/>
            <person name="Ni X.B."/>
            <person name="Tian J.H."/>
            <person name="Sheng Y."/>
            <person name="Liu T."/>
            <person name="Pan Y.S."/>
            <person name="Xia L.Y."/>
            <person name="Li J."/>
            <person name="Zhao F."/>
            <person name="Cao W.C."/>
        </authorList>
    </citation>
    <scope>NUCLEOTIDE SEQUENCE [LARGE SCALE GENOMIC DNA]</scope>
    <source>
        <strain evidence="1">Iper-2018</strain>
    </source>
</reference>
<protein>
    <submittedName>
        <fullName evidence="1">Uncharacterized protein</fullName>
    </submittedName>
</protein>
<sequence length="857" mass="94300">MDLMRLLRTNLLCLCEELGVEVEEKMKKSEISKAISESAEAEEIKIAWELLQNAKIWIKQLLEKHSVCLPMATVKITGPFGELVTEAAVSQTVSWEYPYLFSNWSDFLLRERGQQLGEGLVQSCTRSKSRQLGPLLLSDPEPEAADGEQALPELEAKNRDEGEQVVEQPDLVALESVRRPNAPAKKAEEDGMIKGSLVAPTSRNFDRLLRADRVSLTAEQKCDPSLSGLRDTAQEIARTNRLAAVWRGVVGDVSADASVVRGLGVCLVLATSSQGLLQAHLFRPAIVPPAIRGFPGPGGAVKNENLRRPSSQFQRCGNESRSVRDRHLLVEACAKRVPASPGPSPTLRGLPRQVSTRDVNGTCLCSCGIAGLNKLDCHANTFGLTVSPEKSQFIHVCNNAARKKLPLTPMPLRMGSTQLPMVTETKILGLFIHQSGSAKQWLQAACKTAASTTHLIRRISKRCGGARTEVAQRLGKSVLQPRLIYQAQFQRLTASQWKTIEIINRDAIRGMTGLPRHTPTWHLYEYAQLNTIEQLVNQRREARNLKHTTTPLHEEPPRCSPYVGAPWYYTTITTNKPATVRTHPSGSAPPRVEQVAAPSSDGSAIVVYTDGATCRHGIATAVHCPSQPSIDTSVFYATELDDPLIAELYAIRDAIQILTRMPDVTQVRVHTDCASSIRHLKSTRSLLHICHEIHALNRTSAKEVRILWTPGHQHGTHQDKAHQVARALIEHPHPDPAPILDEPEASIVVGKARIRVATRALIPACPHPLPAGLPRREEVLFARIRTDSAVTPAVLASWGRGPDDASPACPYCPARASAVGLRHILWNCPNLQHRVLPLTQARGLNLASPEDYYKWAR</sequence>
<proteinExistence type="predicted"/>
<accession>A0AC60NRQ6</accession>
<evidence type="ECO:0000313" key="2">
    <source>
        <dbReference type="Proteomes" id="UP000805193"/>
    </source>
</evidence>